<dbReference type="PROSITE" id="PS51257">
    <property type="entry name" value="PROKAR_LIPOPROTEIN"/>
    <property type="match status" value="1"/>
</dbReference>
<evidence type="ECO:0000313" key="3">
    <source>
        <dbReference type="Proteomes" id="UP000095672"/>
    </source>
</evidence>
<gene>
    <name evidence="2" type="ORF">AUP74_02082</name>
</gene>
<evidence type="ECO:0000313" key="2">
    <source>
        <dbReference type="EMBL" id="AOS97506.1"/>
    </source>
</evidence>
<feature type="domain" description="DUF1330" evidence="1">
    <location>
        <begin position="38"/>
        <end position="128"/>
    </location>
</feature>
<dbReference type="Proteomes" id="UP000095672">
    <property type="component" value="Chromosome"/>
</dbReference>
<dbReference type="Gene3D" id="3.30.70.100">
    <property type="match status" value="1"/>
</dbReference>
<dbReference type="SUPFAM" id="SSF54909">
    <property type="entry name" value="Dimeric alpha+beta barrel"/>
    <property type="match status" value="1"/>
</dbReference>
<protein>
    <recommendedName>
        <fullName evidence="1">DUF1330 domain-containing protein</fullName>
    </recommendedName>
</protein>
<dbReference type="AlphaFoldDB" id="A0A1C9W8L6"/>
<reference evidence="3" key="1">
    <citation type="submission" date="2016-01" db="EMBL/GenBank/DDBJ databases">
        <title>Complete genome sequence of Microbulbifer sp. CCB-MM1, a halophile isolated from Matang Mangrove Forest, Perak.</title>
        <authorList>
            <person name="Moh T.H."/>
            <person name="Dinesh B."/>
            <person name="Lau N.-S."/>
            <person name="Go F."/>
            <person name="Alexander Chong S.-C."/>
        </authorList>
    </citation>
    <scope>NUCLEOTIDE SEQUENCE [LARGE SCALE GENOMIC DNA]</scope>
    <source>
        <strain evidence="3">CCB-MM1</strain>
    </source>
</reference>
<dbReference type="InterPro" id="IPR011008">
    <property type="entry name" value="Dimeric_a/b-barrel"/>
</dbReference>
<dbReference type="KEGG" id="micc:AUP74_02082"/>
<dbReference type="PATRIC" id="fig|1769779.3.peg.2086"/>
<keyword evidence="3" id="KW-1185">Reference proteome</keyword>
<dbReference type="STRING" id="1769779.AUP74_02082"/>
<dbReference type="InterPro" id="IPR010753">
    <property type="entry name" value="DUF1330"/>
</dbReference>
<dbReference type="EMBL" id="CP014143">
    <property type="protein sequence ID" value="AOS97506.1"/>
    <property type="molecule type" value="Genomic_DNA"/>
</dbReference>
<proteinExistence type="predicted"/>
<sequence length="139" mass="15434">MLKPLITAVCACSLSGCIYVSINDTEDLARSDSCNEPVYLVHSGSIRDTAALEDYQNALNQSLYQQRVPAYMVTEDEPVRMLSNSASATPISLITRFSCLEQAEQYWNSAENQSLASLREQAADFQIAVYPLADKVIRF</sequence>
<name>A0A1C9W8L6_9GAMM</name>
<organism evidence="2 3">
    <name type="scientific">Microbulbifer aggregans</name>
    <dbReference type="NCBI Taxonomy" id="1769779"/>
    <lineage>
        <taxon>Bacteria</taxon>
        <taxon>Pseudomonadati</taxon>
        <taxon>Pseudomonadota</taxon>
        <taxon>Gammaproteobacteria</taxon>
        <taxon>Cellvibrionales</taxon>
        <taxon>Microbulbiferaceae</taxon>
        <taxon>Microbulbifer</taxon>
    </lineage>
</organism>
<evidence type="ECO:0000259" key="1">
    <source>
        <dbReference type="Pfam" id="PF07045"/>
    </source>
</evidence>
<dbReference type="Pfam" id="PF07045">
    <property type="entry name" value="DUF1330"/>
    <property type="match status" value="1"/>
</dbReference>
<accession>A0A1C9W8L6</accession>